<dbReference type="AlphaFoldDB" id="A0A0G0JSZ5"/>
<protein>
    <submittedName>
        <fullName evidence="1">Uncharacterized protein</fullName>
    </submittedName>
</protein>
<organism evidence="1 2">
    <name type="scientific">Candidatus Shapirobacteria bacterium GW2011_GWE2_38_30</name>
    <dbReference type="NCBI Taxonomy" id="1618490"/>
    <lineage>
        <taxon>Bacteria</taxon>
        <taxon>Candidatus Shapironibacteriota</taxon>
    </lineage>
</organism>
<gene>
    <name evidence="1" type="ORF">US90_C0012G0004</name>
</gene>
<comment type="caution">
    <text evidence="1">The sequence shown here is derived from an EMBL/GenBank/DDBJ whole genome shotgun (WGS) entry which is preliminary data.</text>
</comment>
<evidence type="ECO:0000313" key="1">
    <source>
        <dbReference type="EMBL" id="KKQ69767.1"/>
    </source>
</evidence>
<sequence length="80" mass="9315">MATQKPDSEENITIPRSLLEELLTATNATINYLEEERQDLKNRRCTLPEVLKDYKLRKTLGLLEGIRDNQTTLRRTLSKI</sequence>
<dbReference type="STRING" id="1618490.US90_C0012G0004"/>
<name>A0A0G0JSZ5_9BACT</name>
<reference evidence="1 2" key="1">
    <citation type="journal article" date="2015" name="Nature">
        <title>rRNA introns, odd ribosomes, and small enigmatic genomes across a large radiation of phyla.</title>
        <authorList>
            <person name="Brown C.T."/>
            <person name="Hug L.A."/>
            <person name="Thomas B.C."/>
            <person name="Sharon I."/>
            <person name="Castelle C.J."/>
            <person name="Singh A."/>
            <person name="Wilkins M.J."/>
            <person name="Williams K.H."/>
            <person name="Banfield J.F."/>
        </authorList>
    </citation>
    <scope>NUCLEOTIDE SEQUENCE [LARGE SCALE GENOMIC DNA]</scope>
</reference>
<dbReference type="EMBL" id="LBUT01000012">
    <property type="protein sequence ID" value="KKQ69767.1"/>
    <property type="molecule type" value="Genomic_DNA"/>
</dbReference>
<proteinExistence type="predicted"/>
<accession>A0A0G0JSZ5</accession>
<dbReference type="Proteomes" id="UP000034406">
    <property type="component" value="Unassembled WGS sequence"/>
</dbReference>
<evidence type="ECO:0000313" key="2">
    <source>
        <dbReference type="Proteomes" id="UP000034406"/>
    </source>
</evidence>